<dbReference type="Proteomes" id="UP001515780">
    <property type="component" value="Unassembled WGS sequence"/>
</dbReference>
<organism evidence="6 7">
    <name type="scientific">Candidatus Pantoea communis</name>
    <dbReference type="NCBI Taxonomy" id="2608354"/>
    <lineage>
        <taxon>Bacteria</taxon>
        <taxon>Pseudomonadati</taxon>
        <taxon>Pseudomonadota</taxon>
        <taxon>Gammaproteobacteria</taxon>
        <taxon>Enterobacterales</taxon>
        <taxon>Erwiniaceae</taxon>
        <taxon>Pantoea</taxon>
    </lineage>
</organism>
<protein>
    <recommendedName>
        <fullName evidence="1">undecaprenyl-diphosphate phosphatase</fullName>
        <ecNumber evidence="1">3.6.1.27</ecNumber>
    </recommendedName>
    <alternativeName>
        <fullName evidence="2">Undecaprenyl pyrophosphate phosphatase</fullName>
    </alternativeName>
</protein>
<evidence type="ECO:0000313" key="7">
    <source>
        <dbReference type="Proteomes" id="UP001515780"/>
    </source>
</evidence>
<feature type="transmembrane region" description="Helical" evidence="4">
    <location>
        <begin position="12"/>
        <end position="36"/>
    </location>
</feature>
<dbReference type="InterPro" id="IPR036938">
    <property type="entry name" value="PAP2/HPO_sf"/>
</dbReference>
<feature type="transmembrane region" description="Helical" evidence="4">
    <location>
        <begin position="191"/>
        <end position="213"/>
    </location>
</feature>
<name>A0ABX0RR48_9GAMM</name>
<dbReference type="EMBL" id="VWXC01000011">
    <property type="protein sequence ID" value="NIG20085.1"/>
    <property type="molecule type" value="Genomic_DNA"/>
</dbReference>
<dbReference type="PANTHER" id="PTHR14969">
    <property type="entry name" value="SPHINGOSINE-1-PHOSPHATE PHOSPHOHYDROLASE"/>
    <property type="match status" value="1"/>
</dbReference>
<feature type="transmembrane region" description="Helical" evidence="4">
    <location>
        <begin position="165"/>
        <end position="186"/>
    </location>
</feature>
<accession>A0ABX0RR48</accession>
<dbReference type="SMART" id="SM00014">
    <property type="entry name" value="acidPPc"/>
    <property type="match status" value="1"/>
</dbReference>
<dbReference type="InterPro" id="IPR000326">
    <property type="entry name" value="PAP2/HPO"/>
</dbReference>
<dbReference type="CDD" id="cd01610">
    <property type="entry name" value="PAP2_like"/>
    <property type="match status" value="1"/>
</dbReference>
<dbReference type="EC" id="3.6.1.27" evidence="1"/>
<reference evidence="6 7" key="1">
    <citation type="journal article" date="2019" name="bioRxiv">
        <title>Bacteria contribute to plant secondary compound degradation in a generalist herbivore system.</title>
        <authorList>
            <person name="Francoeur C.B."/>
            <person name="Khadempour L."/>
            <person name="Moreira-Soto R.D."/>
            <person name="Gotting K."/>
            <person name="Book A.J."/>
            <person name="Pinto-Tomas A.A."/>
            <person name="Keefover-Ring K."/>
            <person name="Currie C.R."/>
        </authorList>
    </citation>
    <scope>NUCLEOTIDE SEQUENCE [LARGE SCALE GENOMIC DNA]</scope>
    <source>
        <strain evidence="6">Al-1710</strain>
    </source>
</reference>
<comment type="caution">
    <text evidence="6">The sequence shown here is derived from an EMBL/GenBank/DDBJ whole genome shotgun (WGS) entry which is preliminary data.</text>
</comment>
<feature type="transmembrane region" description="Helical" evidence="4">
    <location>
        <begin position="82"/>
        <end position="100"/>
    </location>
</feature>
<dbReference type="PANTHER" id="PTHR14969:SF54">
    <property type="entry name" value="PHOSPHATIDYLGLYCEROPHOSPHATASE B"/>
    <property type="match status" value="1"/>
</dbReference>
<evidence type="ECO:0000256" key="2">
    <source>
        <dbReference type="ARBA" id="ARBA00032707"/>
    </source>
</evidence>
<gene>
    <name evidence="6" type="ORF">F3J37_15520</name>
</gene>
<dbReference type="Gene3D" id="1.20.144.10">
    <property type="entry name" value="Phosphatidic acid phosphatase type 2/haloperoxidase"/>
    <property type="match status" value="1"/>
</dbReference>
<keyword evidence="4" id="KW-0472">Membrane</keyword>
<keyword evidence="4" id="KW-1133">Transmembrane helix</keyword>
<feature type="transmembrane region" description="Helical" evidence="4">
    <location>
        <begin position="219"/>
        <end position="238"/>
    </location>
</feature>
<feature type="domain" description="Phosphatidic acid phosphatase type 2/haloperoxidase" evidence="5">
    <location>
        <begin position="85"/>
        <end position="234"/>
    </location>
</feature>
<proteinExistence type="predicted"/>
<feature type="transmembrane region" description="Helical" evidence="4">
    <location>
        <begin position="56"/>
        <end position="75"/>
    </location>
</feature>
<evidence type="ECO:0000256" key="3">
    <source>
        <dbReference type="ARBA" id="ARBA00047594"/>
    </source>
</evidence>
<evidence type="ECO:0000313" key="6">
    <source>
        <dbReference type="EMBL" id="NIG20085.1"/>
    </source>
</evidence>
<comment type="catalytic activity">
    <reaction evidence="3">
        <text>di-trans,octa-cis-undecaprenyl diphosphate + H2O = di-trans,octa-cis-undecaprenyl phosphate + phosphate + H(+)</text>
        <dbReference type="Rhea" id="RHEA:28094"/>
        <dbReference type="ChEBI" id="CHEBI:15377"/>
        <dbReference type="ChEBI" id="CHEBI:15378"/>
        <dbReference type="ChEBI" id="CHEBI:43474"/>
        <dbReference type="ChEBI" id="CHEBI:58405"/>
        <dbReference type="ChEBI" id="CHEBI:60392"/>
        <dbReference type="EC" id="3.6.1.27"/>
    </reaction>
</comment>
<dbReference type="SUPFAM" id="SSF48317">
    <property type="entry name" value="Acid phosphatase/Vanadium-dependent haloperoxidase"/>
    <property type="match status" value="1"/>
</dbReference>
<evidence type="ECO:0000259" key="5">
    <source>
        <dbReference type="SMART" id="SM00014"/>
    </source>
</evidence>
<dbReference type="Pfam" id="PF01569">
    <property type="entry name" value="PAP2"/>
    <property type="match status" value="1"/>
</dbReference>
<evidence type="ECO:0000256" key="1">
    <source>
        <dbReference type="ARBA" id="ARBA00012374"/>
    </source>
</evidence>
<sequence length="257" mass="29514">MIKPMRFLRSPYIALFISCALLFAIPLFAWGIHWSWNANDQSALLWWFYLLTQTVSKPFGFITSALMLFVLIYTLNIRRGEWLKFALVMLLPVIVGQVAVSEIKKTNQEPRPYVVWLSQTDTEIGRHFYQDAPVQRQQLITQRLANNTQIPDWQKQHWLQQVDPAFPSGHTIFAATWALMAVALLVARGKWLLAGVIMLWAYGVIISRLALGMHWPGDLFTSIMIALYLSLPAVWWWLRWRSAGLNASATAGPSSRR</sequence>
<keyword evidence="4" id="KW-0812">Transmembrane</keyword>
<evidence type="ECO:0000256" key="4">
    <source>
        <dbReference type="SAM" id="Phobius"/>
    </source>
</evidence>
<keyword evidence="7" id="KW-1185">Reference proteome</keyword>